<comment type="subcellular location">
    <subcellularLocation>
        <location evidence="1">Secreted</location>
        <location evidence="1">Cell wall</location>
        <topology evidence="1">Peptidoglycan-anchor</topology>
    </subcellularLocation>
</comment>
<organism evidence="9 10">
    <name type="scientific">Shouchella clausii</name>
    <name type="common">Alkalihalobacillus clausii</name>
    <dbReference type="NCBI Taxonomy" id="79880"/>
    <lineage>
        <taxon>Bacteria</taxon>
        <taxon>Bacillati</taxon>
        <taxon>Bacillota</taxon>
        <taxon>Bacilli</taxon>
        <taxon>Bacillales</taxon>
        <taxon>Bacillaceae</taxon>
        <taxon>Shouchella</taxon>
    </lineage>
</organism>
<feature type="region of interest" description="Disordered" evidence="6">
    <location>
        <begin position="1"/>
        <end position="44"/>
    </location>
</feature>
<accession>A0A268RUP5</accession>
<evidence type="ECO:0000256" key="7">
    <source>
        <dbReference type="SAM" id="Phobius"/>
    </source>
</evidence>
<gene>
    <name evidence="9" type="ORF">CHH61_21325</name>
</gene>
<evidence type="ECO:0000313" key="9">
    <source>
        <dbReference type="EMBL" id="PAF23950.1"/>
    </source>
</evidence>
<keyword evidence="2" id="KW-0134">Cell wall</keyword>
<protein>
    <recommendedName>
        <fullName evidence="8">Gram-positive cocci surface proteins LPxTG domain-containing protein</fullName>
    </recommendedName>
</protein>
<dbReference type="AlphaFoldDB" id="A0A268RUP5"/>
<keyword evidence="5" id="KW-0572">Peptidoglycan-anchor</keyword>
<evidence type="ECO:0000256" key="3">
    <source>
        <dbReference type="ARBA" id="ARBA00022525"/>
    </source>
</evidence>
<evidence type="ECO:0000256" key="5">
    <source>
        <dbReference type="ARBA" id="ARBA00023088"/>
    </source>
</evidence>
<evidence type="ECO:0000259" key="8">
    <source>
        <dbReference type="Pfam" id="PF00746"/>
    </source>
</evidence>
<dbReference type="EMBL" id="NPBS01000135">
    <property type="protein sequence ID" value="PAF23950.1"/>
    <property type="molecule type" value="Genomic_DNA"/>
</dbReference>
<dbReference type="InterPro" id="IPR019931">
    <property type="entry name" value="LPXTG_anchor"/>
</dbReference>
<keyword evidence="3" id="KW-0964">Secreted</keyword>
<keyword evidence="7" id="KW-0472">Membrane</keyword>
<feature type="domain" description="Gram-positive cocci surface proteins LPxTG" evidence="8">
    <location>
        <begin position="36"/>
        <end position="70"/>
    </location>
</feature>
<evidence type="ECO:0000256" key="1">
    <source>
        <dbReference type="ARBA" id="ARBA00004168"/>
    </source>
</evidence>
<dbReference type="Proteomes" id="UP000216133">
    <property type="component" value="Unassembled WGS sequence"/>
</dbReference>
<keyword evidence="7" id="KW-1133">Transmembrane helix</keyword>
<dbReference type="NCBIfam" id="TIGR01167">
    <property type="entry name" value="LPXTG_anchor"/>
    <property type="match status" value="1"/>
</dbReference>
<evidence type="ECO:0000256" key="4">
    <source>
        <dbReference type="ARBA" id="ARBA00022729"/>
    </source>
</evidence>
<evidence type="ECO:0000313" key="10">
    <source>
        <dbReference type="Proteomes" id="UP000216133"/>
    </source>
</evidence>
<keyword evidence="4" id="KW-0732">Signal</keyword>
<dbReference type="Pfam" id="PF00746">
    <property type="entry name" value="Gram_pos_anchor"/>
    <property type="match status" value="1"/>
</dbReference>
<evidence type="ECO:0000256" key="6">
    <source>
        <dbReference type="SAM" id="MobiDB-lite"/>
    </source>
</evidence>
<reference evidence="9 10" key="1">
    <citation type="submission" date="2017-07" db="EMBL/GenBank/DDBJ databases">
        <title>Isolation and whole genome analysis of endospore-forming bacteria from heroin.</title>
        <authorList>
            <person name="Kalinowski J."/>
            <person name="Ahrens B."/>
            <person name="Al-Dilaimi A."/>
            <person name="Winkler A."/>
            <person name="Wibberg D."/>
            <person name="Schleenbecker U."/>
            <person name="Ruckert C."/>
            <person name="Wolfel R."/>
            <person name="Grass G."/>
        </authorList>
    </citation>
    <scope>NUCLEOTIDE SEQUENCE [LARGE SCALE GENOMIC DNA]</scope>
    <source>
        <strain evidence="9 10">7523-2</strain>
    </source>
</reference>
<dbReference type="RefSeq" id="WP_095253743.1">
    <property type="nucleotide sequence ID" value="NZ_CP155469.1"/>
</dbReference>
<evidence type="ECO:0000256" key="2">
    <source>
        <dbReference type="ARBA" id="ARBA00022512"/>
    </source>
</evidence>
<keyword evidence="7" id="KW-0812">Transmembrane</keyword>
<sequence>MVHCASKRSPGTGKTGQPKAGGSEPSPLLSKGAQPASGGQLPQTDETEMFMFMVAGLLLMAIGALTLVNGRLARKRG</sequence>
<name>A0A268RUP5_SHOCL</name>
<feature type="transmembrane region" description="Helical" evidence="7">
    <location>
        <begin position="49"/>
        <end position="68"/>
    </location>
</feature>
<comment type="caution">
    <text evidence="9">The sequence shown here is derived from an EMBL/GenBank/DDBJ whole genome shotgun (WGS) entry which is preliminary data.</text>
</comment>
<proteinExistence type="predicted"/>